<feature type="domain" description="RRM" evidence="8">
    <location>
        <begin position="1452"/>
        <end position="1530"/>
    </location>
</feature>
<dbReference type="Pfam" id="PF00786">
    <property type="entry name" value="PBD"/>
    <property type="match status" value="1"/>
</dbReference>
<dbReference type="PROSITE" id="PS50108">
    <property type="entry name" value="CRIB"/>
    <property type="match status" value="1"/>
</dbReference>
<feature type="region of interest" description="Disordered" evidence="6">
    <location>
        <begin position="1529"/>
        <end position="1574"/>
    </location>
</feature>
<dbReference type="InterPro" id="IPR017441">
    <property type="entry name" value="Protein_kinase_ATP_BS"/>
</dbReference>
<evidence type="ECO:0000256" key="5">
    <source>
        <dbReference type="PROSITE-ProRule" id="PRU10141"/>
    </source>
</evidence>
<feature type="region of interest" description="Disordered" evidence="6">
    <location>
        <begin position="686"/>
        <end position="725"/>
    </location>
</feature>
<dbReference type="GO" id="GO:0004713">
    <property type="term" value="F:protein tyrosine kinase activity"/>
    <property type="evidence" value="ECO:0007669"/>
    <property type="project" value="InterPro"/>
</dbReference>
<evidence type="ECO:0000259" key="7">
    <source>
        <dbReference type="PROSITE" id="PS50011"/>
    </source>
</evidence>
<keyword evidence="1 5" id="KW-0547">Nucleotide-binding</keyword>
<name>A0A9Q0M0A5_BLOTA</name>
<sequence>MIVFVINRSESDITNRIDHLNRNGNNNNEIGHANNSSKNMDSEITTSRANFAHIIQCDSIVINKELGVGEFGVVQQGVWTNPEGKRIQVAIKCLSTTRLENNRQEFLKEAVIMHSISHDHIVALYGIVLEPSIMLVTELAPLRSLLECLKEPTLISHFPVTSLCGFAAQIADGMSYLESKRLIHRDLAARNILVFNKNIVKISDFGLSRALGVGKDYYQSNFNVNLKLPIAWCAPECINYLKFTSQSDVWAYGVTLWEMFSFSFQPWAALTGQQILEAIDKPNFQRLEQPECCPKEYYQLMLKCWTHEPHLRPKFADIINLLPECKPELLQAIRNKNNCSKEFLPYRTGDIITVIDKSEVTDPTFESCWKGVNNERKTGYFNPSDFVAYLGLNLPSSSNTNQCPSSTASSSFVQQFFSGSNVSQSNGNSNGNHSHSFASTITSTVLQSSKFIRGFLESKSNHYSNNSSPHGTRKSRLRPEMISKPQGDFKHTGHVGADGIFFGDVSFLEGKYHRLPKNSSTCSSLENNGENKSRNLPAISKPIGSYGRNNSFCFEGKTNVNEYNDDAHEYHEISEDDDMGPLESPPFEVLDFGPSLMEEVFRELDHIKPDLNNETGESETAINENGINVKNEVRELNLKISKDVNNFRKKQSSVKHISEAEQNELDSAIAMAKDIANRTMLEDELDMTKNDSPKTPNSPNKRKFSFKFPTHKPSPKSERRTFSEETESIGNIIESITPAAKEAYLSLVEKGVSTTVSSSSSSSTLPKKDHYGDKRPDVKPPPPPTANVQTSNISVPVVTSVGGQFNLPSCSTNTSTSVSNSLSEMDNNPLRMLRTAGIGKVMQSKVRGNRSFSQPRLPTTAQTAGLARVASSRSQLGSPPPVPNVDEQSMLKVQSQNISNGLCMNNALPLPPRDRSRPLMQLKTHQRRHPLVIPAEMTRTSDSNGYGSVVGDEFADGNHGDSPPFLHRHVPVLKQVSCPQAPAAFLMNVYNKASTNTGNANSNECDRISAPLQLQMPNRSYLSDDLTESLESEMQKAFDNIKLNQATSLDEENGDSVVSEAVPMQPKLEPNESTSKSEPVSSITLSNTLNTQPSTLNGSNYINNQYSSNNNQNNEQDKDPANSNSLIAQSTKRGVDCDEVRVMQKVLGNEANISDEECAQILSATEWDIHKAIKCVRLRQQLRSHNITVECNWAQMLAKFNWNIRHASNYLIATQGVPEDTTESYAICKISVKAAKGFIVNKNINQIVDEPPSKKIKTKKFDPFEELKDDEDFKNFLQVQRNLDSGKGKQIWKDDAINPNNDVLNENENDHDEQEISEDEKETKSEIVKNSRSKDTFEFTLKIKGLPYKIKKKQLKEFLLPVKARSLRFVPKVKGIAYVSLKTENEMKQILVKHRGFIEGRRVEITRYFDKSNNSTEIKTDEDSKSKVNEKELKKNKWKNSEDVAEPIGESGRIYARNLSYTCTEDDLRQLFEKYGAIAELHMPIDSFTKKPKGFAFITFVFPEHAVVAFNELDKTDFQGRLLHLMPAHGKTSNYNGPPPAAAAENEVEDDNVDSKESKKSSFKDKKKEELKNAANNSSNWNTLFIRPDAIANIMSKKFEVDKTDLLTKSNKQDNVAVRIALGETQIVHEVRQFLIKNKVCLESFSRGQDCPRSKTVILVKNLPMETQESELNDLFSKFGLINRIVLPPYGVSAIIEMQEPNEAKFAFKRLAYSNFKHYPLYLEWAPEDVFNGSFDENDVTEQIVDETVEASVEKIEKKENIVVEDNTTIFVKNLNFKTTEDDFKNHFANVGKVYSATIATKKSSEGLLSMGYGFIQYYKTKDAKEAIKRLQHTVLDEHTLVIKLSNRTINQPTEVLNSGMNNKKNGQQKQNGTKICVKNIPFEATIKDIQKIFSVYGQIKSVRLPKKLSGTSSFRGFGFVDFVTKDDAKRAFDVLAHSTHLYGRPLVLEWAKDDSNTNDSLDNNEVRQVGAKMARYFGNSSNGM</sequence>
<dbReference type="PROSITE" id="PS50011">
    <property type="entry name" value="PROTEIN_KINASE_DOM"/>
    <property type="match status" value="1"/>
</dbReference>
<evidence type="ECO:0000256" key="6">
    <source>
        <dbReference type="SAM" id="MobiDB-lite"/>
    </source>
</evidence>
<evidence type="ECO:0000256" key="4">
    <source>
        <dbReference type="PROSITE-ProRule" id="PRU00176"/>
    </source>
</evidence>
<dbReference type="GO" id="GO:0003723">
    <property type="term" value="F:RNA binding"/>
    <property type="evidence" value="ECO:0007669"/>
    <property type="project" value="UniProtKB-UniRule"/>
</dbReference>
<feature type="compositionally biased region" description="Basic residues" evidence="6">
    <location>
        <begin position="700"/>
        <end position="714"/>
    </location>
</feature>
<feature type="domain" description="CRIB" evidence="9">
    <location>
        <begin position="482"/>
        <end position="496"/>
    </location>
</feature>
<dbReference type="SMART" id="SM00219">
    <property type="entry name" value="TyrKc"/>
    <property type="match status" value="1"/>
</dbReference>
<feature type="region of interest" description="Disordered" evidence="6">
    <location>
        <begin position="519"/>
        <end position="538"/>
    </location>
</feature>
<protein>
    <submittedName>
        <fullName evidence="10">Uncharacterized protein</fullName>
    </submittedName>
</protein>
<keyword evidence="2 5" id="KW-0067">ATP-binding</keyword>
<dbReference type="Pfam" id="PF00076">
    <property type="entry name" value="RRM_1"/>
    <property type="match status" value="4"/>
</dbReference>
<dbReference type="Pfam" id="PF07714">
    <property type="entry name" value="PK_Tyr_Ser-Thr"/>
    <property type="match status" value="1"/>
</dbReference>
<feature type="compositionally biased region" description="Low complexity" evidence="6">
    <location>
        <begin position="1097"/>
        <end position="1114"/>
    </location>
</feature>
<feature type="domain" description="RRM" evidence="8">
    <location>
        <begin position="1768"/>
        <end position="1848"/>
    </location>
</feature>
<evidence type="ECO:0000256" key="3">
    <source>
        <dbReference type="ARBA" id="ARBA00022884"/>
    </source>
</evidence>
<keyword evidence="11" id="KW-1185">Reference proteome</keyword>
<comment type="caution">
    <text evidence="10">The sequence shown here is derived from an EMBL/GenBank/DDBJ whole genome shotgun (WGS) entry which is preliminary data.</text>
</comment>
<dbReference type="EMBL" id="JAPWDV010000003">
    <property type="protein sequence ID" value="KAJ6216559.1"/>
    <property type="molecule type" value="Genomic_DNA"/>
</dbReference>
<feature type="domain" description="Protein kinase" evidence="7">
    <location>
        <begin position="60"/>
        <end position="329"/>
    </location>
</feature>
<feature type="compositionally biased region" description="Low complexity" evidence="6">
    <location>
        <begin position="22"/>
        <end position="35"/>
    </location>
</feature>
<dbReference type="InterPro" id="IPR020635">
    <property type="entry name" value="Tyr_kinase_cat_dom"/>
</dbReference>
<dbReference type="InterPro" id="IPR001245">
    <property type="entry name" value="Ser-Thr/Tyr_kinase_cat_dom"/>
</dbReference>
<feature type="domain" description="RRM" evidence="8">
    <location>
        <begin position="1656"/>
        <end position="1728"/>
    </location>
</feature>
<feature type="compositionally biased region" description="Polar residues" evidence="6">
    <location>
        <begin position="1071"/>
        <end position="1096"/>
    </location>
</feature>
<dbReference type="CDD" id="cd12318">
    <property type="entry name" value="RRM5_RBM19_like"/>
    <property type="match status" value="1"/>
</dbReference>
<dbReference type="PROSITE" id="PS00107">
    <property type="entry name" value="PROTEIN_KINASE_ATP"/>
    <property type="match status" value="1"/>
</dbReference>
<dbReference type="InterPro" id="IPR012677">
    <property type="entry name" value="Nucleotide-bd_a/b_plait_sf"/>
</dbReference>
<dbReference type="PROSITE" id="PS50102">
    <property type="entry name" value="RRM"/>
    <property type="match status" value="4"/>
</dbReference>
<dbReference type="SUPFAM" id="SSF56112">
    <property type="entry name" value="Protein kinase-like (PK-like)"/>
    <property type="match status" value="1"/>
</dbReference>
<feature type="compositionally biased region" description="Acidic residues" evidence="6">
    <location>
        <begin position="1305"/>
        <end position="1320"/>
    </location>
</feature>
<feature type="region of interest" description="Disordered" evidence="6">
    <location>
        <begin position="846"/>
        <end position="883"/>
    </location>
</feature>
<dbReference type="PANTHER" id="PTHR24418">
    <property type="entry name" value="TYROSINE-PROTEIN KINASE"/>
    <property type="match status" value="1"/>
</dbReference>
<dbReference type="SMART" id="SM00285">
    <property type="entry name" value="PBD"/>
    <property type="match status" value="1"/>
</dbReference>
<dbReference type="Gene3D" id="1.10.510.10">
    <property type="entry name" value="Transferase(Phosphotransferase) domain 1"/>
    <property type="match status" value="1"/>
</dbReference>
<dbReference type="GO" id="GO:0002009">
    <property type="term" value="P:morphogenesis of an epithelium"/>
    <property type="evidence" value="ECO:0007669"/>
    <property type="project" value="UniProtKB-ARBA"/>
</dbReference>
<dbReference type="InterPro" id="IPR000719">
    <property type="entry name" value="Prot_kinase_dom"/>
</dbReference>
<dbReference type="SUPFAM" id="SSF54928">
    <property type="entry name" value="RNA-binding domain, RBD"/>
    <property type="match status" value="4"/>
</dbReference>
<feature type="compositionally biased region" description="Polar residues" evidence="6">
    <location>
        <begin position="850"/>
        <end position="863"/>
    </location>
</feature>
<feature type="compositionally biased region" description="Low complexity" evidence="6">
    <location>
        <begin position="755"/>
        <end position="764"/>
    </location>
</feature>
<dbReference type="PRINTS" id="PR00109">
    <property type="entry name" value="TYRKINASE"/>
</dbReference>
<dbReference type="FunFam" id="1.10.510.10:FF:001118">
    <property type="entry name" value="Tyrosine-protein kinase PR2"/>
    <property type="match status" value="1"/>
</dbReference>
<evidence type="ECO:0000313" key="11">
    <source>
        <dbReference type="Proteomes" id="UP001142055"/>
    </source>
</evidence>
<evidence type="ECO:0000256" key="2">
    <source>
        <dbReference type="ARBA" id="ARBA00022840"/>
    </source>
</evidence>
<dbReference type="InterPro" id="IPR011009">
    <property type="entry name" value="Kinase-like_dom_sf"/>
</dbReference>
<dbReference type="InterPro" id="IPR050198">
    <property type="entry name" value="Non-receptor_tyrosine_kinases"/>
</dbReference>
<feature type="region of interest" description="Disordered" evidence="6">
    <location>
        <begin position="1299"/>
        <end position="1329"/>
    </location>
</feature>
<dbReference type="Gene3D" id="3.30.200.20">
    <property type="entry name" value="Phosphorylase Kinase, domain 1"/>
    <property type="match status" value="1"/>
</dbReference>
<gene>
    <name evidence="10" type="ORF">RDWZM_007716</name>
</gene>
<feature type="binding site" evidence="5">
    <location>
        <position position="92"/>
    </location>
    <ligand>
        <name>ATP</name>
        <dbReference type="ChEBI" id="CHEBI:30616"/>
    </ligand>
</feature>
<dbReference type="Gene3D" id="3.30.70.330">
    <property type="match status" value="5"/>
</dbReference>
<dbReference type="CDD" id="cd00132">
    <property type="entry name" value="CRIB"/>
    <property type="match status" value="1"/>
</dbReference>
<feature type="compositionally biased region" description="Polar residues" evidence="6">
    <location>
        <begin position="519"/>
        <end position="530"/>
    </location>
</feature>
<dbReference type="GO" id="GO:0005524">
    <property type="term" value="F:ATP binding"/>
    <property type="evidence" value="ECO:0007669"/>
    <property type="project" value="UniProtKB-UniRule"/>
</dbReference>
<dbReference type="InterPro" id="IPR008266">
    <property type="entry name" value="Tyr_kinase_AS"/>
</dbReference>
<evidence type="ECO:0000259" key="9">
    <source>
        <dbReference type="PROSITE" id="PS50108"/>
    </source>
</evidence>
<feature type="region of interest" description="Disordered" evidence="6">
    <location>
        <begin position="755"/>
        <end position="792"/>
    </location>
</feature>
<feature type="region of interest" description="Disordered" evidence="6">
    <location>
        <begin position="20"/>
        <end position="40"/>
    </location>
</feature>
<dbReference type="InterPro" id="IPR035979">
    <property type="entry name" value="RBD_domain_sf"/>
</dbReference>
<dbReference type="Proteomes" id="UP001142055">
    <property type="component" value="Chromosome 3"/>
</dbReference>
<dbReference type="CDD" id="cd05040">
    <property type="entry name" value="PTKc_Ack_like"/>
    <property type="match status" value="1"/>
</dbReference>
<evidence type="ECO:0000256" key="1">
    <source>
        <dbReference type="ARBA" id="ARBA00022741"/>
    </source>
</evidence>
<dbReference type="CDD" id="cd00174">
    <property type="entry name" value="SH3"/>
    <property type="match status" value="1"/>
</dbReference>
<feature type="region of interest" description="Disordered" evidence="6">
    <location>
        <begin position="1064"/>
        <end position="1124"/>
    </location>
</feature>
<dbReference type="InterPro" id="IPR034423">
    <property type="entry name" value="RBM19_RRM5"/>
</dbReference>
<dbReference type="PROSITE" id="PS00109">
    <property type="entry name" value="PROTEIN_KINASE_TYR"/>
    <property type="match status" value="1"/>
</dbReference>
<feature type="compositionally biased region" description="Basic and acidic residues" evidence="6">
    <location>
        <begin position="766"/>
        <end position="778"/>
    </location>
</feature>
<dbReference type="InterPro" id="IPR000095">
    <property type="entry name" value="CRIB_dom"/>
</dbReference>
<accession>A0A9Q0M0A5</accession>
<dbReference type="SMART" id="SM00360">
    <property type="entry name" value="RRM"/>
    <property type="match status" value="5"/>
</dbReference>
<dbReference type="InterPro" id="IPR000504">
    <property type="entry name" value="RRM_dom"/>
</dbReference>
<proteinExistence type="predicted"/>
<evidence type="ECO:0000259" key="8">
    <source>
        <dbReference type="PROSITE" id="PS50102"/>
    </source>
</evidence>
<feature type="domain" description="RRM" evidence="8">
    <location>
        <begin position="1874"/>
        <end position="1954"/>
    </location>
</feature>
<organism evidence="10 11">
    <name type="scientific">Blomia tropicalis</name>
    <name type="common">Mite</name>
    <dbReference type="NCBI Taxonomy" id="40697"/>
    <lineage>
        <taxon>Eukaryota</taxon>
        <taxon>Metazoa</taxon>
        <taxon>Ecdysozoa</taxon>
        <taxon>Arthropoda</taxon>
        <taxon>Chelicerata</taxon>
        <taxon>Arachnida</taxon>
        <taxon>Acari</taxon>
        <taxon>Acariformes</taxon>
        <taxon>Sarcoptiformes</taxon>
        <taxon>Astigmata</taxon>
        <taxon>Glycyphagoidea</taxon>
        <taxon>Echimyopodidae</taxon>
        <taxon>Blomia</taxon>
    </lineage>
</organism>
<keyword evidence="3 4" id="KW-0694">RNA-binding</keyword>
<feature type="compositionally biased region" description="Basic and acidic residues" evidence="6">
    <location>
        <begin position="1553"/>
        <end position="1572"/>
    </location>
</feature>
<reference evidence="10" key="1">
    <citation type="submission" date="2022-12" db="EMBL/GenBank/DDBJ databases">
        <title>Genome assemblies of Blomia tropicalis.</title>
        <authorList>
            <person name="Cui Y."/>
        </authorList>
    </citation>
    <scope>NUCLEOTIDE SEQUENCE</scope>
    <source>
        <tissue evidence="10">Adult mites</tissue>
    </source>
</reference>
<evidence type="ECO:0000313" key="10">
    <source>
        <dbReference type="EMBL" id="KAJ6216559.1"/>
    </source>
</evidence>